<evidence type="ECO:0000256" key="1">
    <source>
        <dbReference type="ARBA" id="ARBA00004123"/>
    </source>
</evidence>
<dbReference type="GO" id="GO:0005634">
    <property type="term" value="C:nucleus"/>
    <property type="evidence" value="ECO:0007669"/>
    <property type="project" value="UniProtKB-SubCell"/>
</dbReference>
<reference evidence="7" key="1">
    <citation type="submission" date="2019-12" db="EMBL/GenBank/DDBJ databases">
        <title>Genome sequencing and annotation of Brassica cretica.</title>
        <authorList>
            <person name="Studholme D.J."/>
            <person name="Sarris P.F."/>
        </authorList>
    </citation>
    <scope>NUCLEOTIDE SEQUENCE</scope>
    <source>
        <strain evidence="7">PFS-001/15</strain>
        <tissue evidence="7">Leaf</tissue>
    </source>
</reference>
<keyword evidence="3" id="KW-0560">Oxidoreductase</keyword>
<keyword evidence="4" id="KW-0539">Nucleus</keyword>
<dbReference type="InterPro" id="IPR022003">
    <property type="entry name" value="RST"/>
</dbReference>
<comment type="subcellular location">
    <subcellularLocation>
        <location evidence="1">Nucleus</location>
    </subcellularLocation>
</comment>
<dbReference type="InterPro" id="IPR050425">
    <property type="entry name" value="NAD(P)_dehydrat-like"/>
</dbReference>
<comment type="caution">
    <text evidence="7">The sequence shown here is derived from an EMBL/GenBank/DDBJ whole genome shotgun (WGS) entry which is preliminary data.</text>
</comment>
<name>A0A8S9MK44_BRACR</name>
<protein>
    <recommendedName>
        <fullName evidence="6">RST domain-containing protein</fullName>
    </recommendedName>
</protein>
<keyword evidence="2" id="KW-0521">NADP</keyword>
<evidence type="ECO:0000256" key="2">
    <source>
        <dbReference type="ARBA" id="ARBA00022857"/>
    </source>
</evidence>
<evidence type="ECO:0000256" key="5">
    <source>
        <dbReference type="SAM" id="MobiDB-lite"/>
    </source>
</evidence>
<dbReference type="InterPro" id="IPR036291">
    <property type="entry name" value="NAD(P)-bd_dom_sf"/>
</dbReference>
<dbReference type="GO" id="GO:0016616">
    <property type="term" value="F:oxidoreductase activity, acting on the CH-OH group of donors, NAD or NADP as acceptor"/>
    <property type="evidence" value="ECO:0007669"/>
    <property type="project" value="TreeGrafter"/>
</dbReference>
<evidence type="ECO:0000313" key="8">
    <source>
        <dbReference type="Proteomes" id="UP000712281"/>
    </source>
</evidence>
<evidence type="ECO:0000259" key="6">
    <source>
        <dbReference type="Pfam" id="PF12174"/>
    </source>
</evidence>
<dbReference type="Pfam" id="PF12174">
    <property type="entry name" value="RST"/>
    <property type="match status" value="1"/>
</dbReference>
<dbReference type="PANTHER" id="PTHR10366:SF852">
    <property type="entry name" value="CINNAMOYL-COA REDUCTASE CAD2"/>
    <property type="match status" value="1"/>
</dbReference>
<feature type="region of interest" description="Disordered" evidence="5">
    <location>
        <begin position="542"/>
        <end position="580"/>
    </location>
</feature>
<dbReference type="PANTHER" id="PTHR10366">
    <property type="entry name" value="NAD DEPENDENT EPIMERASE/DEHYDRATASE"/>
    <property type="match status" value="1"/>
</dbReference>
<evidence type="ECO:0000313" key="7">
    <source>
        <dbReference type="EMBL" id="KAF2620370.1"/>
    </source>
</evidence>
<dbReference type="SUPFAM" id="SSF51735">
    <property type="entry name" value="NAD(P)-binding Rossmann-fold domains"/>
    <property type="match status" value="1"/>
</dbReference>
<proteinExistence type="predicted"/>
<feature type="region of interest" description="Disordered" evidence="5">
    <location>
        <begin position="338"/>
        <end position="359"/>
    </location>
</feature>
<dbReference type="AlphaFoldDB" id="A0A8S9MK44"/>
<dbReference type="Gene3D" id="3.40.50.720">
    <property type="entry name" value="NAD(P)-binding Rossmann-like Domain"/>
    <property type="match status" value="1"/>
</dbReference>
<feature type="compositionally biased region" description="Acidic residues" evidence="5">
    <location>
        <begin position="570"/>
        <end position="580"/>
    </location>
</feature>
<dbReference type="Proteomes" id="UP000712281">
    <property type="component" value="Unassembled WGS sequence"/>
</dbReference>
<organism evidence="7 8">
    <name type="scientific">Brassica cretica</name>
    <name type="common">Mustard</name>
    <dbReference type="NCBI Taxonomy" id="69181"/>
    <lineage>
        <taxon>Eukaryota</taxon>
        <taxon>Viridiplantae</taxon>
        <taxon>Streptophyta</taxon>
        <taxon>Embryophyta</taxon>
        <taxon>Tracheophyta</taxon>
        <taxon>Spermatophyta</taxon>
        <taxon>Magnoliopsida</taxon>
        <taxon>eudicotyledons</taxon>
        <taxon>Gunneridae</taxon>
        <taxon>Pentapetalae</taxon>
        <taxon>rosids</taxon>
        <taxon>malvids</taxon>
        <taxon>Brassicales</taxon>
        <taxon>Brassicaceae</taxon>
        <taxon>Brassiceae</taxon>
        <taxon>Brassica</taxon>
    </lineage>
</organism>
<dbReference type="EMBL" id="QGKW02000007">
    <property type="protein sequence ID" value="KAF2620370.1"/>
    <property type="molecule type" value="Genomic_DNA"/>
</dbReference>
<evidence type="ECO:0000256" key="4">
    <source>
        <dbReference type="ARBA" id="ARBA00023242"/>
    </source>
</evidence>
<accession>A0A8S9MK44</accession>
<sequence>MPFPLLIKALSKFLPPSQIFIIQKHYRVQQWIPELKLRAWCPHHPCWIKACHTSGDPKKTQHLVSLEGAKERLHLFKADLLEEGSFDSAIDGCEGVFHTASPFCYDVKDPQLKRVGISQLYISDLETGHFEDVVVTRLLQFWESSTLIQEAIITSNYAPLLYVFNLPSIPALSRLSTRRLKKKIRFCKYEQLMALASTNVDLPDIFGQDRSIHTIYNDENESIQRVMVTIQLDSYYFTIITALVPTLNIPDAGSAEERVVPLVYLPKYGGVKKLESVRLSELNIYVLNSPLQHHTSDDMSVAAKLSMVPNPVVKSSCSYHTNGPYDVHIIEGCPASTDPEPAHTDSVLTSTETPIDDEKAPSSKFCKYEQLMALTNTNVDLPDIFGKDRSIHTIYNDENELIKRVMVTIQLDRLRDKLVLWDVETKGRIVLTVILGTQFYFYHESQATQYAGSAEQRVVPLAYLPKYGGVKKLESVRLSELNIYVLNSPLQASHLKKILSATVEFLIYHHASDDMSVAVKLSMVPNPVVKSSCSYHTNGPDDVPIIEGCPPSTGPEPAHTDSVLTSTETPIDDEKDPSSK</sequence>
<gene>
    <name evidence="7" type="ORF">F2Q68_00041291</name>
</gene>
<feature type="domain" description="RST" evidence="6">
    <location>
        <begin position="1"/>
        <end position="27"/>
    </location>
</feature>
<evidence type="ECO:0000256" key="3">
    <source>
        <dbReference type="ARBA" id="ARBA00023002"/>
    </source>
</evidence>